<evidence type="ECO:0000259" key="3">
    <source>
        <dbReference type="Pfam" id="PF23493"/>
    </source>
</evidence>
<evidence type="ECO:0008006" key="7">
    <source>
        <dbReference type="Google" id="ProtNLM"/>
    </source>
</evidence>
<dbReference type="RefSeq" id="WP_119578368.1">
    <property type="nucleotide sequence ID" value="NZ_QXEC01000018.1"/>
</dbReference>
<keyword evidence="2" id="KW-0812">Transmembrane</keyword>
<dbReference type="InterPro" id="IPR057798">
    <property type="entry name" value="PH_YqeB"/>
</dbReference>
<protein>
    <recommendedName>
        <fullName evidence="7">DUF308 domain-containing protein</fullName>
    </recommendedName>
</protein>
<feature type="domain" description="Cysteinyl-tRNA ligase anticodon binding" evidence="3">
    <location>
        <begin position="175"/>
        <end position="224"/>
    </location>
</feature>
<dbReference type="Proteomes" id="UP000283832">
    <property type="component" value="Unassembled WGS sequence"/>
</dbReference>
<dbReference type="Pfam" id="PF23493">
    <property type="entry name" value="CysS_C"/>
    <property type="match status" value="1"/>
</dbReference>
<keyword evidence="2" id="KW-1133">Transmembrane helix</keyword>
<feature type="transmembrane region" description="Helical" evidence="2">
    <location>
        <begin position="63"/>
        <end position="83"/>
    </location>
</feature>
<feature type="domain" description="YqeB PH" evidence="4">
    <location>
        <begin position="9"/>
        <end position="158"/>
    </location>
</feature>
<dbReference type="AlphaFoldDB" id="A0A418MS55"/>
<comment type="caution">
    <text evidence="5">The sequence shown here is derived from an EMBL/GenBank/DDBJ whole genome shotgun (WGS) entry which is preliminary data.</text>
</comment>
<evidence type="ECO:0000259" key="4">
    <source>
        <dbReference type="Pfam" id="PF23494"/>
    </source>
</evidence>
<dbReference type="EMBL" id="QXEC01000018">
    <property type="protein sequence ID" value="RIV36805.1"/>
    <property type="molecule type" value="Genomic_DNA"/>
</dbReference>
<reference evidence="5 6" key="1">
    <citation type="submission" date="2018-08" db="EMBL/GenBank/DDBJ databases">
        <title>Jishengella sp. nov., isolated from a root of Azadirachta indica A. Juss. var. siamensis Valenton.</title>
        <authorList>
            <person name="Kuncharoen N."/>
            <person name="Tanasupawat S."/>
            <person name="Kudo T."/>
            <person name="Ohkuma M."/>
        </authorList>
    </citation>
    <scope>NUCLEOTIDE SEQUENCE [LARGE SCALE GENOMIC DNA]</scope>
    <source>
        <strain evidence="5 6">AZ1-13</strain>
    </source>
</reference>
<evidence type="ECO:0000313" key="6">
    <source>
        <dbReference type="Proteomes" id="UP000283832"/>
    </source>
</evidence>
<evidence type="ECO:0000256" key="2">
    <source>
        <dbReference type="SAM" id="Phobius"/>
    </source>
</evidence>
<evidence type="ECO:0000313" key="5">
    <source>
        <dbReference type="EMBL" id="RIV36805.1"/>
    </source>
</evidence>
<feature type="region of interest" description="Disordered" evidence="1">
    <location>
        <begin position="223"/>
        <end position="244"/>
    </location>
</feature>
<evidence type="ECO:0000256" key="1">
    <source>
        <dbReference type="SAM" id="MobiDB-lite"/>
    </source>
</evidence>
<dbReference type="Pfam" id="PF23494">
    <property type="entry name" value="bPH_10"/>
    <property type="match status" value="1"/>
</dbReference>
<dbReference type="InterPro" id="IPR056411">
    <property type="entry name" value="CysS_C"/>
</dbReference>
<dbReference type="OrthoDB" id="5145029at2"/>
<accession>A0A418MS55</accession>
<name>A0A418MS55_9ACTN</name>
<sequence>MTAYGAPSVVGGGASELLVLWAGLPVVGAAAGGLLAAGAGWVAGLPWAPAQGLFRFVDGLSDSYALGGGVAVGVLAGLAFGAIGTAERVRVTVDSIRVRLRRGGAEREFGRSQTRVVFVDGKDLVLLGVDEDELVRQQSDLPAGQLAEAFRAHGWPWAESDPHRDAYRRWVPGLPGLPDGADALLRARQEAVQGDRRAEARELRAELGRYGVVVRDEDKRQYWRLTRSAPPPGTTPPGAARPPG</sequence>
<keyword evidence="2" id="KW-0472">Membrane</keyword>
<keyword evidence="6" id="KW-1185">Reference proteome</keyword>
<feature type="compositionally biased region" description="Pro residues" evidence="1">
    <location>
        <begin position="229"/>
        <end position="244"/>
    </location>
</feature>
<proteinExistence type="predicted"/>
<gene>
    <name evidence="5" type="ORF">D2L64_18915</name>
</gene>
<organism evidence="5 6">
    <name type="scientific">Micromonospora radicis</name>
    <dbReference type="NCBI Taxonomy" id="1894971"/>
    <lineage>
        <taxon>Bacteria</taxon>
        <taxon>Bacillati</taxon>
        <taxon>Actinomycetota</taxon>
        <taxon>Actinomycetes</taxon>
        <taxon>Micromonosporales</taxon>
        <taxon>Micromonosporaceae</taxon>
        <taxon>Micromonospora</taxon>
    </lineage>
</organism>
<feature type="transmembrane region" description="Helical" evidence="2">
    <location>
        <begin position="18"/>
        <end position="43"/>
    </location>
</feature>